<reference evidence="1" key="1">
    <citation type="journal article" date="2020" name="Stud. Mycol.">
        <title>101 Dothideomycetes genomes: a test case for predicting lifestyles and emergence of pathogens.</title>
        <authorList>
            <person name="Haridas S."/>
            <person name="Albert R."/>
            <person name="Binder M."/>
            <person name="Bloem J."/>
            <person name="Labutti K."/>
            <person name="Salamov A."/>
            <person name="Andreopoulos B."/>
            <person name="Baker S."/>
            <person name="Barry K."/>
            <person name="Bills G."/>
            <person name="Bluhm B."/>
            <person name="Cannon C."/>
            <person name="Castanera R."/>
            <person name="Culley D."/>
            <person name="Daum C."/>
            <person name="Ezra D."/>
            <person name="Gonzalez J."/>
            <person name="Henrissat B."/>
            <person name="Kuo A."/>
            <person name="Liang C."/>
            <person name="Lipzen A."/>
            <person name="Lutzoni F."/>
            <person name="Magnuson J."/>
            <person name="Mondo S."/>
            <person name="Nolan M."/>
            <person name="Ohm R."/>
            <person name="Pangilinan J."/>
            <person name="Park H.-J."/>
            <person name="Ramirez L."/>
            <person name="Alfaro M."/>
            <person name="Sun H."/>
            <person name="Tritt A."/>
            <person name="Yoshinaga Y."/>
            <person name="Zwiers L.-H."/>
            <person name="Turgeon B."/>
            <person name="Goodwin S."/>
            <person name="Spatafora J."/>
            <person name="Crous P."/>
            <person name="Grigoriev I."/>
        </authorList>
    </citation>
    <scope>NUCLEOTIDE SEQUENCE</scope>
    <source>
        <strain evidence="1">CBS 525.71</strain>
    </source>
</reference>
<proteinExistence type="predicted"/>
<name>A0ACB6S8B2_9PLEO</name>
<sequence>MSDSPASPFTERMAKNADAYPLRPHPTIPPTTSPPICQDAPEHNESNTRCSKCRFLCSLHFFSALFYLVLLTLFIVVFCAKIFDPLSPDQLSPSKENDENGTDKLATLPPLTRRVNVLLKRWDAGQLDDHMMLYVLAGGFGFAFIGGVSMSWYLQRKQLGRQKRRYERVVIWRNGEAV</sequence>
<evidence type="ECO:0000313" key="2">
    <source>
        <dbReference type="Proteomes" id="UP000799754"/>
    </source>
</evidence>
<protein>
    <submittedName>
        <fullName evidence="1">Uncharacterized protein</fullName>
    </submittedName>
</protein>
<evidence type="ECO:0000313" key="1">
    <source>
        <dbReference type="EMBL" id="KAF2629454.1"/>
    </source>
</evidence>
<organism evidence="1 2">
    <name type="scientific">Macroventuria anomochaeta</name>
    <dbReference type="NCBI Taxonomy" id="301207"/>
    <lineage>
        <taxon>Eukaryota</taxon>
        <taxon>Fungi</taxon>
        <taxon>Dikarya</taxon>
        <taxon>Ascomycota</taxon>
        <taxon>Pezizomycotina</taxon>
        <taxon>Dothideomycetes</taxon>
        <taxon>Pleosporomycetidae</taxon>
        <taxon>Pleosporales</taxon>
        <taxon>Pleosporineae</taxon>
        <taxon>Didymellaceae</taxon>
        <taxon>Macroventuria</taxon>
    </lineage>
</organism>
<gene>
    <name evidence="1" type="ORF">BU25DRAFT_420292</name>
</gene>
<accession>A0ACB6S8B2</accession>
<keyword evidence="2" id="KW-1185">Reference proteome</keyword>
<dbReference type="Proteomes" id="UP000799754">
    <property type="component" value="Unassembled WGS sequence"/>
</dbReference>
<comment type="caution">
    <text evidence="1">The sequence shown here is derived from an EMBL/GenBank/DDBJ whole genome shotgun (WGS) entry which is preliminary data.</text>
</comment>
<dbReference type="EMBL" id="MU006710">
    <property type="protein sequence ID" value="KAF2629454.1"/>
    <property type="molecule type" value="Genomic_DNA"/>
</dbReference>